<dbReference type="PANTHER" id="PTHR43399:SF4">
    <property type="entry name" value="CELL WALL-ASSOCIATED PROTEASE"/>
    <property type="match status" value="1"/>
</dbReference>
<comment type="similarity">
    <text evidence="1">Belongs to the peptidase S8 family.</text>
</comment>
<evidence type="ECO:0000313" key="5">
    <source>
        <dbReference type="Proteomes" id="UP000001058"/>
    </source>
</evidence>
<name>D8TK88_VOLCA</name>
<dbReference type="Gene3D" id="3.50.30.30">
    <property type="match status" value="1"/>
</dbReference>
<gene>
    <name evidence="4" type="ORF">VOLCADRAFT_87128</name>
</gene>
<dbReference type="InParanoid" id="D8TK88"/>
<dbReference type="PANTHER" id="PTHR43399">
    <property type="entry name" value="SUBTILISIN-RELATED"/>
    <property type="match status" value="1"/>
</dbReference>
<accession>D8TK88</accession>
<dbReference type="RefSeq" id="XP_002946979.1">
    <property type="nucleotide sequence ID" value="XM_002946933.1"/>
</dbReference>
<evidence type="ECO:0000256" key="1">
    <source>
        <dbReference type="ARBA" id="ARBA00011073"/>
    </source>
</evidence>
<dbReference type="Proteomes" id="UP000001058">
    <property type="component" value="Unassembled WGS sequence"/>
</dbReference>
<reference evidence="4 5" key="1">
    <citation type="journal article" date="2010" name="Science">
        <title>Genomic analysis of organismal complexity in the multicellular green alga Volvox carteri.</title>
        <authorList>
            <person name="Prochnik S.E."/>
            <person name="Umen J."/>
            <person name="Nedelcu A.M."/>
            <person name="Hallmann A."/>
            <person name="Miller S.M."/>
            <person name="Nishii I."/>
            <person name="Ferris P."/>
            <person name="Kuo A."/>
            <person name="Mitros T."/>
            <person name="Fritz-Laylin L.K."/>
            <person name="Hellsten U."/>
            <person name="Chapman J."/>
            <person name="Simakov O."/>
            <person name="Rensing S.A."/>
            <person name="Terry A."/>
            <person name="Pangilinan J."/>
            <person name="Kapitonov V."/>
            <person name="Jurka J."/>
            <person name="Salamov A."/>
            <person name="Shapiro H."/>
            <person name="Schmutz J."/>
            <person name="Grimwood J."/>
            <person name="Lindquist E."/>
            <person name="Lucas S."/>
            <person name="Grigoriev I.V."/>
            <person name="Schmitt R."/>
            <person name="Kirk D."/>
            <person name="Rokhsar D.S."/>
        </authorList>
    </citation>
    <scope>NUCLEOTIDE SEQUENCE [LARGE SCALE GENOMIC DNA]</scope>
    <source>
        <strain evidence="5">f. Nagariensis / Eve</strain>
    </source>
</reference>
<sequence>MFAEQICSARTKVLAPLVGGNYTGKVVVVDMGMSQCAPGVRAANVKNSTARAAIYIRPDGSFASEALTGSNELINVIMFALVTKAHGEYIKAVLNDPRNLNVHLQAFDNRQLNVGVDSIAAFSSRGPLADGRIKPDIVAPGDPVLSALSTGTILPGINSSTCSNGNTYLSGTSMATPMAFAIAGAKSLKYRRRTPRHYGMIIGHNCRVAGTQYSSTNPREARPPAFGEAFSAASYYNDEKFQRGTFHASRSNPTPRLGKRPCATSTSKKDPPLPRISKGWP</sequence>
<dbReference type="GO" id="GO:0006508">
    <property type="term" value="P:proteolysis"/>
    <property type="evidence" value="ECO:0007669"/>
    <property type="project" value="InterPro"/>
</dbReference>
<dbReference type="Gene3D" id="3.40.50.200">
    <property type="entry name" value="Peptidase S8/S53 domain"/>
    <property type="match status" value="1"/>
</dbReference>
<dbReference type="InterPro" id="IPR051048">
    <property type="entry name" value="Peptidase_S8/S53_subtilisin"/>
</dbReference>
<evidence type="ECO:0000256" key="2">
    <source>
        <dbReference type="SAM" id="MobiDB-lite"/>
    </source>
</evidence>
<dbReference type="InterPro" id="IPR000209">
    <property type="entry name" value="Peptidase_S8/S53_dom"/>
</dbReference>
<feature type="domain" description="Peptidase S8/S53" evidence="3">
    <location>
        <begin position="117"/>
        <end position="197"/>
    </location>
</feature>
<dbReference type="SUPFAM" id="SSF52743">
    <property type="entry name" value="Subtilisin-like"/>
    <property type="match status" value="1"/>
</dbReference>
<organism evidence="5">
    <name type="scientific">Volvox carteri f. nagariensis</name>
    <dbReference type="NCBI Taxonomy" id="3068"/>
    <lineage>
        <taxon>Eukaryota</taxon>
        <taxon>Viridiplantae</taxon>
        <taxon>Chlorophyta</taxon>
        <taxon>core chlorophytes</taxon>
        <taxon>Chlorophyceae</taxon>
        <taxon>CS clade</taxon>
        <taxon>Chlamydomonadales</taxon>
        <taxon>Volvocaceae</taxon>
        <taxon>Volvox</taxon>
    </lineage>
</organism>
<dbReference type="Pfam" id="PF00082">
    <property type="entry name" value="Peptidase_S8"/>
    <property type="match status" value="1"/>
</dbReference>
<dbReference type="AlphaFoldDB" id="D8TK88"/>
<dbReference type="GO" id="GO:0004252">
    <property type="term" value="F:serine-type endopeptidase activity"/>
    <property type="evidence" value="ECO:0007669"/>
    <property type="project" value="InterPro"/>
</dbReference>
<proteinExistence type="inferred from homology"/>
<dbReference type="OrthoDB" id="206201at2759"/>
<evidence type="ECO:0000313" key="4">
    <source>
        <dbReference type="EMBL" id="EFJ52205.1"/>
    </source>
</evidence>
<dbReference type="KEGG" id="vcn:VOLCADRAFT_87128"/>
<dbReference type="InterPro" id="IPR036852">
    <property type="entry name" value="Peptidase_S8/S53_dom_sf"/>
</dbReference>
<evidence type="ECO:0000259" key="3">
    <source>
        <dbReference type="Pfam" id="PF00082"/>
    </source>
</evidence>
<keyword evidence="5" id="KW-1185">Reference proteome</keyword>
<dbReference type="GeneID" id="9618198"/>
<protein>
    <recommendedName>
        <fullName evidence="3">Peptidase S8/S53 domain-containing protein</fullName>
    </recommendedName>
</protein>
<feature type="region of interest" description="Disordered" evidence="2">
    <location>
        <begin position="244"/>
        <end position="281"/>
    </location>
</feature>
<dbReference type="EMBL" id="GL378325">
    <property type="protein sequence ID" value="EFJ52205.1"/>
    <property type="molecule type" value="Genomic_DNA"/>
</dbReference>